<proteinExistence type="inferred from homology"/>
<dbReference type="PANTHER" id="PTHR10514:SF27">
    <property type="entry name" value="ANGIOTENSIN-CONVERTING ENZYME"/>
    <property type="match status" value="1"/>
</dbReference>
<dbReference type="SUPFAM" id="SSF55486">
    <property type="entry name" value="Metalloproteases ('zincins'), catalytic domain"/>
    <property type="match status" value="1"/>
</dbReference>
<dbReference type="GO" id="GO:0005886">
    <property type="term" value="C:plasma membrane"/>
    <property type="evidence" value="ECO:0007669"/>
    <property type="project" value="TreeGrafter"/>
</dbReference>
<evidence type="ECO:0000256" key="5">
    <source>
        <dbReference type="ARBA" id="ARBA00023180"/>
    </source>
</evidence>
<reference evidence="8" key="2">
    <citation type="submission" date="2025-09" db="UniProtKB">
        <authorList>
            <consortium name="Ensembl"/>
        </authorList>
    </citation>
    <scope>IDENTIFICATION</scope>
</reference>
<dbReference type="GO" id="GO:0003084">
    <property type="term" value="P:positive regulation of systemic arterial blood pressure"/>
    <property type="evidence" value="ECO:0007669"/>
    <property type="project" value="TreeGrafter"/>
</dbReference>
<evidence type="ECO:0000256" key="6">
    <source>
        <dbReference type="PIRSR" id="PIRSR601548-10"/>
    </source>
</evidence>
<feature type="glycosylation site" description="N-linked (GlcNAc...) asparagine" evidence="6">
    <location>
        <position position="61"/>
    </location>
</feature>
<accession>A0A8B9FDR0</accession>
<dbReference type="Pfam" id="PF01401">
    <property type="entry name" value="Peptidase_M2"/>
    <property type="match status" value="1"/>
</dbReference>
<feature type="signal peptide" evidence="7">
    <location>
        <begin position="1"/>
        <end position="16"/>
    </location>
</feature>
<dbReference type="Proteomes" id="UP000694522">
    <property type="component" value="Unplaced"/>
</dbReference>
<reference evidence="8" key="1">
    <citation type="submission" date="2025-08" db="UniProtKB">
        <authorList>
            <consortium name="Ensembl"/>
        </authorList>
    </citation>
    <scope>IDENTIFICATION</scope>
</reference>
<sequence>MPPALGLLLGLSLVGALQPGLEPPQADPTEEGAALFASAYNSTAEIVLFGSVAASWDYYTNLTAENAALQVKASLEEQEFMEVWGKKAKELYGNIWSNFSDPQLRKIIGSIQTLGPSNLPLDKREDFSQASRPCCWPVRWGATCRGCGVIAGSVIQP</sequence>
<keyword evidence="5 6" id="KW-0325">Glycoprotein</keyword>
<evidence type="ECO:0000313" key="9">
    <source>
        <dbReference type="Proteomes" id="UP000694522"/>
    </source>
</evidence>
<evidence type="ECO:0000256" key="1">
    <source>
        <dbReference type="ARBA" id="ARBA00001923"/>
    </source>
</evidence>
<evidence type="ECO:0000256" key="4">
    <source>
        <dbReference type="ARBA" id="ARBA00023157"/>
    </source>
</evidence>
<dbReference type="Ensembl" id="ENSACOT00000008854.1">
    <property type="protein sequence ID" value="ENSACOP00000008561.1"/>
    <property type="gene ID" value="ENSACOG00000005943.1"/>
</dbReference>
<dbReference type="PANTHER" id="PTHR10514">
    <property type="entry name" value="ANGIOTENSIN-CONVERTING ENZYME"/>
    <property type="match status" value="1"/>
</dbReference>
<evidence type="ECO:0000256" key="3">
    <source>
        <dbReference type="ARBA" id="ARBA00022729"/>
    </source>
</evidence>
<dbReference type="AlphaFoldDB" id="A0A8B9FDR0"/>
<keyword evidence="3 7" id="KW-0732">Signal</keyword>
<dbReference type="GO" id="GO:0003081">
    <property type="term" value="P:regulation of systemic arterial blood pressure by renin-angiotensin"/>
    <property type="evidence" value="ECO:0007669"/>
    <property type="project" value="TreeGrafter"/>
</dbReference>
<keyword evidence="4" id="KW-1015">Disulfide bond</keyword>
<comment type="cofactor">
    <cofactor evidence="1">
        <name>chloride</name>
        <dbReference type="ChEBI" id="CHEBI:17996"/>
    </cofactor>
</comment>
<name>A0A8B9FDR0_9PSIT</name>
<organism evidence="8 9">
    <name type="scientific">Amazona collaria</name>
    <name type="common">yellow-billed parrot</name>
    <dbReference type="NCBI Taxonomy" id="241587"/>
    <lineage>
        <taxon>Eukaryota</taxon>
        <taxon>Metazoa</taxon>
        <taxon>Chordata</taxon>
        <taxon>Craniata</taxon>
        <taxon>Vertebrata</taxon>
        <taxon>Euteleostomi</taxon>
        <taxon>Archelosauria</taxon>
        <taxon>Archosauria</taxon>
        <taxon>Dinosauria</taxon>
        <taxon>Saurischia</taxon>
        <taxon>Theropoda</taxon>
        <taxon>Coelurosauria</taxon>
        <taxon>Aves</taxon>
        <taxon>Neognathae</taxon>
        <taxon>Neoaves</taxon>
        <taxon>Telluraves</taxon>
        <taxon>Australaves</taxon>
        <taxon>Psittaciformes</taxon>
        <taxon>Psittacidae</taxon>
        <taxon>Amazona</taxon>
    </lineage>
</organism>
<evidence type="ECO:0000313" key="8">
    <source>
        <dbReference type="Ensembl" id="ENSACOP00000008561.1"/>
    </source>
</evidence>
<evidence type="ECO:0000256" key="2">
    <source>
        <dbReference type="ARBA" id="ARBA00008139"/>
    </source>
</evidence>
<dbReference type="InterPro" id="IPR001548">
    <property type="entry name" value="Peptidase_M2"/>
</dbReference>
<dbReference type="GO" id="GO:0006508">
    <property type="term" value="P:proteolysis"/>
    <property type="evidence" value="ECO:0007669"/>
    <property type="project" value="InterPro"/>
</dbReference>
<dbReference type="GO" id="GO:0008237">
    <property type="term" value="F:metallopeptidase activity"/>
    <property type="evidence" value="ECO:0007669"/>
    <property type="project" value="InterPro"/>
</dbReference>
<dbReference type="GO" id="GO:0008241">
    <property type="term" value="F:peptidyl-dipeptidase activity"/>
    <property type="evidence" value="ECO:0007669"/>
    <property type="project" value="UniProtKB-EC"/>
</dbReference>
<keyword evidence="9" id="KW-1185">Reference proteome</keyword>
<evidence type="ECO:0000256" key="7">
    <source>
        <dbReference type="SAM" id="SignalP"/>
    </source>
</evidence>
<comment type="similarity">
    <text evidence="2">Belongs to the peptidase M2 family.</text>
</comment>
<feature type="chain" id="PRO_5034389772" evidence="7">
    <location>
        <begin position="17"/>
        <end position="157"/>
    </location>
</feature>
<protein>
    <submittedName>
        <fullName evidence="8">Uncharacterized protein</fullName>
    </submittedName>
</protein>